<dbReference type="InterPro" id="IPR027417">
    <property type="entry name" value="P-loop_NTPase"/>
</dbReference>
<dbReference type="SUPFAM" id="SSF52540">
    <property type="entry name" value="P-loop containing nucleoside triphosphate hydrolases"/>
    <property type="match status" value="1"/>
</dbReference>
<keyword evidence="8" id="KW-1185">Reference proteome</keyword>
<evidence type="ECO:0000259" key="6">
    <source>
        <dbReference type="PROSITE" id="PS51755"/>
    </source>
</evidence>
<dbReference type="Pfam" id="PF00486">
    <property type="entry name" value="Trans_reg_C"/>
    <property type="match status" value="1"/>
</dbReference>
<keyword evidence="3 5" id="KW-0238">DNA-binding</keyword>
<reference evidence="8" key="1">
    <citation type="journal article" date="2019" name="Int. J. Syst. Evol. Microbiol.">
        <title>The Global Catalogue of Microorganisms (GCM) 10K type strain sequencing project: providing services to taxonomists for standard genome sequencing and annotation.</title>
        <authorList>
            <consortium name="The Broad Institute Genomics Platform"/>
            <consortium name="The Broad Institute Genome Sequencing Center for Infectious Disease"/>
            <person name="Wu L."/>
            <person name="Ma J."/>
        </authorList>
    </citation>
    <scope>NUCLEOTIDE SEQUENCE [LARGE SCALE GENOMIC DNA]</scope>
    <source>
        <strain evidence="8">CGMCC 4.7645</strain>
    </source>
</reference>
<keyword evidence="2" id="KW-0805">Transcription regulation</keyword>
<dbReference type="Pfam" id="PF13191">
    <property type="entry name" value="AAA_16"/>
    <property type="match status" value="1"/>
</dbReference>
<accession>A0ABW5G019</accession>
<sequence>MTGHSGSGLRFEVLGSVRGWRGDEQVDLGSAHRRAVLAILAISAGKAVSRHDLIDALWGEFPPASAGGSIYTYISGLRRVLEPGRAPRSSGHVLASVGSGYSLQIEDEQLDLHRFHALRASGVRHMKEGHLPEALEDLDAALGLWHGDALSGLPGPFAAAQRTKLGELRLTTVETRAEVLLDLSRRTEVIAELTALCQEHPLRERLRALLMRALHQDGRTAEALEVFAEAREILVDTSGIEPGPELRRLHQKLLSGTAAGPAPVTALPLPVSATLSTWQPDRPEVFTGREDELNLLAAAVHDVLSGQGGVVWLEGEPGIGKTALLAEALSGTAVTGARVRWVAAQEIDSGRPAQLIRDCLGLGAAECDIAHVLDVVERMLADGPLILVADDFQWADDASLGIWWRLAQLLDRLPLLLVSASRPIPRRETVERMRHRLLGVGRAISLRPLSEVEVMEFAEKLLRAPLPPALRARIDDASGNPLYVKEMVPATASDEPDPRLCASPRPPARLVARINDHLTFLTSQTRSMLQWATLLGRRFTFSDLAATVGRQPVELISAVEEALSAGVLVADGQSLRFRHKIVEDSLYEKTPSAMRAALHRQFAETLAAAGAPAAQVAGQLAACATVTDPWVGDWLSEHIGIVAAEKPRLAVELLRQVIGSGPRESAQSDEFAVMLARLLFWLGREPEAEARSVIARTTDPARAAEMRWILAYAYHRRGRDEAARSEVDSVLADPRVTGTWRARHDLLRTVLDGAVPDGTFPEMIDLGEHRYLDDDTHAALGTVRGEGRFGSRVAGRARKLAPYRALPAEIHVTSAVHHYWTGDWQAAMSELDAVIVDETGYASYLPSDTAVLAHSLAALITTFRDDQDAAQRHLYNAVTHAMPDSEVHPGTAVLLIAKSVLAYVSGNPEEALEALSPLTGLPHVPSSLYGWLPRAARIATEFGDDECVARVLRAAETGAPAWFPDEHKLVRDYCHALTDDDPDDLLRVATTCRNTHGFTLMCVRAFEDAGWLLARHGRYREARETVTTAVEGYRKIGATWNVRRMHDMVRFLGYPVAAVAGTERHGANGVADAG</sequence>
<dbReference type="Pfam" id="PF03704">
    <property type="entry name" value="BTAD"/>
    <property type="match status" value="1"/>
</dbReference>
<dbReference type="EMBL" id="JBHUKR010000020">
    <property type="protein sequence ID" value="MFD2420668.1"/>
    <property type="molecule type" value="Genomic_DNA"/>
</dbReference>
<dbReference type="InterPro" id="IPR005158">
    <property type="entry name" value="BTAD"/>
</dbReference>
<dbReference type="Gene3D" id="1.25.40.10">
    <property type="entry name" value="Tetratricopeptide repeat domain"/>
    <property type="match status" value="2"/>
</dbReference>
<dbReference type="Gene3D" id="3.40.50.300">
    <property type="entry name" value="P-loop containing nucleotide triphosphate hydrolases"/>
    <property type="match status" value="1"/>
</dbReference>
<evidence type="ECO:0000313" key="8">
    <source>
        <dbReference type="Proteomes" id="UP001597417"/>
    </source>
</evidence>
<dbReference type="PANTHER" id="PTHR35807:SF1">
    <property type="entry name" value="TRANSCRIPTIONAL REGULATOR REDD"/>
    <property type="match status" value="1"/>
</dbReference>
<comment type="caution">
    <text evidence="7">The sequence shown here is derived from an EMBL/GenBank/DDBJ whole genome shotgun (WGS) entry which is preliminary data.</text>
</comment>
<evidence type="ECO:0000256" key="5">
    <source>
        <dbReference type="PROSITE-ProRule" id="PRU01091"/>
    </source>
</evidence>
<dbReference type="CDD" id="cd15831">
    <property type="entry name" value="BTAD"/>
    <property type="match status" value="1"/>
</dbReference>
<keyword evidence="4" id="KW-0804">Transcription</keyword>
<dbReference type="PANTHER" id="PTHR35807">
    <property type="entry name" value="TRANSCRIPTIONAL REGULATOR REDD-RELATED"/>
    <property type="match status" value="1"/>
</dbReference>
<organism evidence="7 8">
    <name type="scientific">Amycolatopsis pigmentata</name>
    <dbReference type="NCBI Taxonomy" id="450801"/>
    <lineage>
        <taxon>Bacteria</taxon>
        <taxon>Bacillati</taxon>
        <taxon>Actinomycetota</taxon>
        <taxon>Actinomycetes</taxon>
        <taxon>Pseudonocardiales</taxon>
        <taxon>Pseudonocardiaceae</taxon>
        <taxon>Amycolatopsis</taxon>
    </lineage>
</organism>
<gene>
    <name evidence="7" type="ORF">ACFSXZ_30500</name>
</gene>
<comment type="similarity">
    <text evidence="1">Belongs to the AfsR/DnrI/RedD regulatory family.</text>
</comment>
<dbReference type="RefSeq" id="WP_378268845.1">
    <property type="nucleotide sequence ID" value="NZ_JBHUKR010000020.1"/>
</dbReference>
<feature type="domain" description="OmpR/PhoB-type" evidence="6">
    <location>
        <begin position="1"/>
        <end position="105"/>
    </location>
</feature>
<dbReference type="InterPro" id="IPR016032">
    <property type="entry name" value="Sig_transdc_resp-reg_C-effctor"/>
</dbReference>
<dbReference type="InterPro" id="IPR036388">
    <property type="entry name" value="WH-like_DNA-bd_sf"/>
</dbReference>
<dbReference type="Gene3D" id="1.10.10.10">
    <property type="entry name" value="Winged helix-like DNA-binding domain superfamily/Winged helix DNA-binding domain"/>
    <property type="match status" value="1"/>
</dbReference>
<evidence type="ECO:0000256" key="1">
    <source>
        <dbReference type="ARBA" id="ARBA00005820"/>
    </source>
</evidence>
<name>A0ABW5G019_9PSEU</name>
<dbReference type="SUPFAM" id="SSF46894">
    <property type="entry name" value="C-terminal effector domain of the bipartite response regulators"/>
    <property type="match status" value="1"/>
</dbReference>
<protein>
    <submittedName>
        <fullName evidence="7">BTAD domain-containing putative transcriptional regulator</fullName>
    </submittedName>
</protein>
<dbReference type="InterPro" id="IPR001867">
    <property type="entry name" value="OmpR/PhoB-type_DNA-bd"/>
</dbReference>
<proteinExistence type="inferred from homology"/>
<dbReference type="SMART" id="SM00862">
    <property type="entry name" value="Trans_reg_C"/>
    <property type="match status" value="1"/>
</dbReference>
<dbReference type="Proteomes" id="UP001597417">
    <property type="component" value="Unassembled WGS sequence"/>
</dbReference>
<evidence type="ECO:0000313" key="7">
    <source>
        <dbReference type="EMBL" id="MFD2420668.1"/>
    </source>
</evidence>
<dbReference type="InterPro" id="IPR011990">
    <property type="entry name" value="TPR-like_helical_dom_sf"/>
</dbReference>
<evidence type="ECO:0000256" key="2">
    <source>
        <dbReference type="ARBA" id="ARBA00023015"/>
    </source>
</evidence>
<feature type="DNA-binding region" description="OmpR/PhoB-type" evidence="5">
    <location>
        <begin position="1"/>
        <end position="105"/>
    </location>
</feature>
<dbReference type="PROSITE" id="PS51755">
    <property type="entry name" value="OMPR_PHOB"/>
    <property type="match status" value="1"/>
</dbReference>
<dbReference type="InterPro" id="IPR051677">
    <property type="entry name" value="AfsR-DnrI-RedD_regulator"/>
</dbReference>
<dbReference type="SMART" id="SM01043">
    <property type="entry name" value="BTAD"/>
    <property type="match status" value="1"/>
</dbReference>
<evidence type="ECO:0000256" key="3">
    <source>
        <dbReference type="ARBA" id="ARBA00023125"/>
    </source>
</evidence>
<evidence type="ECO:0000256" key="4">
    <source>
        <dbReference type="ARBA" id="ARBA00023163"/>
    </source>
</evidence>
<dbReference type="SUPFAM" id="SSF48452">
    <property type="entry name" value="TPR-like"/>
    <property type="match status" value="1"/>
</dbReference>
<dbReference type="InterPro" id="IPR041664">
    <property type="entry name" value="AAA_16"/>
</dbReference>